<feature type="compositionally biased region" description="Polar residues" evidence="1">
    <location>
        <begin position="340"/>
        <end position="355"/>
    </location>
</feature>
<evidence type="ECO:0000313" key="3">
    <source>
        <dbReference type="EMBL" id="KAI0301091.1"/>
    </source>
</evidence>
<dbReference type="AlphaFoldDB" id="A0AAD4M463"/>
<feature type="region of interest" description="Disordered" evidence="1">
    <location>
        <begin position="488"/>
        <end position="510"/>
    </location>
</feature>
<accession>A0AAD4M463</accession>
<evidence type="ECO:0000256" key="2">
    <source>
        <dbReference type="SAM" id="Phobius"/>
    </source>
</evidence>
<feature type="transmembrane region" description="Helical" evidence="2">
    <location>
        <begin position="209"/>
        <end position="227"/>
    </location>
</feature>
<keyword evidence="2" id="KW-0472">Membrane</keyword>
<evidence type="ECO:0000313" key="4">
    <source>
        <dbReference type="Proteomes" id="UP001203297"/>
    </source>
</evidence>
<gene>
    <name evidence="3" type="ORF">B0F90DRAFT_1628704</name>
</gene>
<organism evidence="3 4">
    <name type="scientific">Multifurca ochricompacta</name>
    <dbReference type="NCBI Taxonomy" id="376703"/>
    <lineage>
        <taxon>Eukaryota</taxon>
        <taxon>Fungi</taxon>
        <taxon>Dikarya</taxon>
        <taxon>Basidiomycota</taxon>
        <taxon>Agaricomycotina</taxon>
        <taxon>Agaricomycetes</taxon>
        <taxon>Russulales</taxon>
        <taxon>Russulaceae</taxon>
        <taxon>Multifurca</taxon>
    </lineage>
</organism>
<keyword evidence="2" id="KW-0812">Transmembrane</keyword>
<evidence type="ECO:0000256" key="1">
    <source>
        <dbReference type="SAM" id="MobiDB-lite"/>
    </source>
</evidence>
<feature type="transmembrane region" description="Helical" evidence="2">
    <location>
        <begin position="170"/>
        <end position="189"/>
    </location>
</feature>
<feature type="compositionally biased region" description="Low complexity" evidence="1">
    <location>
        <begin position="371"/>
        <end position="390"/>
    </location>
</feature>
<dbReference type="Proteomes" id="UP001203297">
    <property type="component" value="Unassembled WGS sequence"/>
</dbReference>
<keyword evidence="4" id="KW-1185">Reference proteome</keyword>
<proteinExistence type="predicted"/>
<feature type="transmembrane region" description="Helical" evidence="2">
    <location>
        <begin position="136"/>
        <end position="158"/>
    </location>
</feature>
<feature type="transmembrane region" description="Helical" evidence="2">
    <location>
        <begin position="239"/>
        <end position="262"/>
    </location>
</feature>
<feature type="compositionally biased region" description="Basic residues" evidence="1">
    <location>
        <begin position="491"/>
        <end position="502"/>
    </location>
</feature>
<sequence length="539" mass="60566">MALGLSDPLPPFFPPADSNNYSGYTTNPYLSYRPIFARSLPIQIFVTGITLTLVSILLIQLLFTAPYHVRLARVNFFLQISAAVTLLASEIACLCLIINDTMQQSQAWPFMLEYIAVDLPPLIDPTTNEGWSRGGLIAWLFMNAMVSALTQITHIQFLSLMYPSRLEAQLIFILLGPLAILAAVTQLAPLHPKSSFVSTASAVRNVCNATLSILFTLSLAIWGFIVNRKQAWRTDGGTAAFGVGAILLALVSTALTIVYIPSRDQFEWVTGLTGAVVLWQSFLGWWWWVGAGMGIGEVDEWLRRAEKRRKRRVIREVRKREQRERLREAWYAISGGRPTPASTTAIEKTGSSTTEVVRGRRGFDTESLPASSKSGTVSTRGRRSSSSSSTHNNESGGYWPWSLARSAYRYVRNAHVSAARRRAIERTEHIRDVFGVEGSPADVPATSGWGLGSFGMREREVAQAEFEMEGVERLEEEEEKVVVEAEAERRSRTKRRGKVHQRRQSETDQTLVDTRSSSMWWWGPLRRWRLQDTTEYADR</sequence>
<feature type="region of interest" description="Disordered" evidence="1">
    <location>
        <begin position="335"/>
        <end position="397"/>
    </location>
</feature>
<protein>
    <submittedName>
        <fullName evidence="3">Uncharacterized protein</fullName>
    </submittedName>
</protein>
<dbReference type="EMBL" id="WTXG01000015">
    <property type="protein sequence ID" value="KAI0301091.1"/>
    <property type="molecule type" value="Genomic_DNA"/>
</dbReference>
<feature type="transmembrane region" description="Helical" evidence="2">
    <location>
        <begin position="76"/>
        <end position="99"/>
    </location>
</feature>
<feature type="transmembrane region" description="Helical" evidence="2">
    <location>
        <begin position="42"/>
        <end position="64"/>
    </location>
</feature>
<name>A0AAD4M463_9AGAM</name>
<reference evidence="3" key="1">
    <citation type="journal article" date="2022" name="New Phytol.">
        <title>Evolutionary transition to the ectomycorrhizal habit in the genomes of a hyperdiverse lineage of mushroom-forming fungi.</title>
        <authorList>
            <person name="Looney B."/>
            <person name="Miyauchi S."/>
            <person name="Morin E."/>
            <person name="Drula E."/>
            <person name="Courty P.E."/>
            <person name="Kohler A."/>
            <person name="Kuo A."/>
            <person name="LaButti K."/>
            <person name="Pangilinan J."/>
            <person name="Lipzen A."/>
            <person name="Riley R."/>
            <person name="Andreopoulos W."/>
            <person name="He G."/>
            <person name="Johnson J."/>
            <person name="Nolan M."/>
            <person name="Tritt A."/>
            <person name="Barry K.W."/>
            <person name="Grigoriev I.V."/>
            <person name="Nagy L.G."/>
            <person name="Hibbett D."/>
            <person name="Henrissat B."/>
            <person name="Matheny P.B."/>
            <person name="Labbe J."/>
            <person name="Martin F.M."/>
        </authorList>
    </citation>
    <scope>NUCLEOTIDE SEQUENCE</scope>
    <source>
        <strain evidence="3">BPL690</strain>
    </source>
</reference>
<comment type="caution">
    <text evidence="3">The sequence shown here is derived from an EMBL/GenBank/DDBJ whole genome shotgun (WGS) entry which is preliminary data.</text>
</comment>
<feature type="transmembrane region" description="Helical" evidence="2">
    <location>
        <begin position="282"/>
        <end position="302"/>
    </location>
</feature>
<keyword evidence="2" id="KW-1133">Transmembrane helix</keyword>